<evidence type="ECO:0000256" key="2">
    <source>
        <dbReference type="ARBA" id="ARBA00023125"/>
    </source>
</evidence>
<dbReference type="Gene3D" id="1.10.10.60">
    <property type="entry name" value="Homeodomain-like"/>
    <property type="match status" value="1"/>
</dbReference>
<dbReference type="InterPro" id="IPR009057">
    <property type="entry name" value="Homeodomain-like_sf"/>
</dbReference>
<sequence length="337" mass="36793">MSLVRAAGMAGFEDLVRRCGGDPAAILRTGGLAPGDLVNPERYLPTRCAALAIEAAARTLGAPDFGLRLCAIQSIDTLGLLGLVIQSAPTVREGMLQGAKYIRFHTTTLGYRTFMAPGEGLECLEVFQRQQPLPDAPQFAEICVAYLCRLTDVLSAGALRPTVIYCRHAPVGSSAQYRRHLGQLPRFNAAFDGIAIDPQAWRQPMPRHNRLLQQFVERFLLGSSPGRDGSAADHVRGVLDSLVRMGTTDLGAVARALGQSPRTLQRRLQAEGAVFEKLREAARQAWARQLLEQPDLSLGHIAQLLGYADQSVLTRACQRWFGVSPRQLRRGLLGYAE</sequence>
<dbReference type="InterPro" id="IPR018060">
    <property type="entry name" value="HTH_AraC"/>
</dbReference>
<name>A1WHE5_VEREI</name>
<dbReference type="AlphaFoldDB" id="A1WHE5"/>
<dbReference type="OrthoDB" id="8584243at2"/>
<evidence type="ECO:0000256" key="3">
    <source>
        <dbReference type="ARBA" id="ARBA00023163"/>
    </source>
</evidence>
<dbReference type="GO" id="GO:0003700">
    <property type="term" value="F:DNA-binding transcription factor activity"/>
    <property type="evidence" value="ECO:0007669"/>
    <property type="project" value="InterPro"/>
</dbReference>
<dbReference type="SMART" id="SM00342">
    <property type="entry name" value="HTH_ARAC"/>
    <property type="match status" value="1"/>
</dbReference>
<evidence type="ECO:0000313" key="6">
    <source>
        <dbReference type="Proteomes" id="UP000000374"/>
    </source>
</evidence>
<dbReference type="GeneID" id="76459930"/>
<dbReference type="InterPro" id="IPR032687">
    <property type="entry name" value="AraC-type_N"/>
</dbReference>
<dbReference type="GO" id="GO:0000976">
    <property type="term" value="F:transcription cis-regulatory region binding"/>
    <property type="evidence" value="ECO:0007669"/>
    <property type="project" value="TreeGrafter"/>
</dbReference>
<dbReference type="HOGENOM" id="CLU_047522_1_2_4"/>
<evidence type="ECO:0000313" key="5">
    <source>
        <dbReference type="EMBL" id="ABM57052.1"/>
    </source>
</evidence>
<accession>A1WHE5</accession>
<dbReference type="GO" id="GO:0005829">
    <property type="term" value="C:cytosol"/>
    <property type="evidence" value="ECO:0007669"/>
    <property type="project" value="TreeGrafter"/>
</dbReference>
<dbReference type="EMBL" id="CP000542">
    <property type="protein sequence ID" value="ABM57052.1"/>
    <property type="molecule type" value="Genomic_DNA"/>
</dbReference>
<keyword evidence="3" id="KW-0804">Transcription</keyword>
<gene>
    <name evidence="5" type="ordered locus">Veis_1284</name>
</gene>
<keyword evidence="2" id="KW-0238">DNA-binding</keyword>
<dbReference type="eggNOG" id="COG2207">
    <property type="taxonomic scope" value="Bacteria"/>
</dbReference>
<dbReference type="PROSITE" id="PS01124">
    <property type="entry name" value="HTH_ARAC_FAMILY_2"/>
    <property type="match status" value="1"/>
</dbReference>
<reference evidence="6" key="1">
    <citation type="submission" date="2006-12" db="EMBL/GenBank/DDBJ databases">
        <title>Complete sequence of chromosome 1 of Verminephrobacter eiseniae EF01-2.</title>
        <authorList>
            <person name="Copeland A."/>
            <person name="Lucas S."/>
            <person name="Lapidus A."/>
            <person name="Barry K."/>
            <person name="Detter J.C."/>
            <person name="Glavina del Rio T."/>
            <person name="Dalin E."/>
            <person name="Tice H."/>
            <person name="Pitluck S."/>
            <person name="Chertkov O."/>
            <person name="Brettin T."/>
            <person name="Bruce D."/>
            <person name="Han C."/>
            <person name="Tapia R."/>
            <person name="Gilna P."/>
            <person name="Schmutz J."/>
            <person name="Larimer F."/>
            <person name="Land M."/>
            <person name="Hauser L."/>
            <person name="Kyrpides N."/>
            <person name="Kim E."/>
            <person name="Stahl D."/>
            <person name="Richardson P."/>
        </authorList>
    </citation>
    <scope>NUCLEOTIDE SEQUENCE [LARGE SCALE GENOMIC DNA]</scope>
    <source>
        <strain evidence="6">EF01-2</strain>
    </source>
</reference>
<proteinExistence type="predicted"/>
<dbReference type="SUPFAM" id="SSF46689">
    <property type="entry name" value="Homeodomain-like"/>
    <property type="match status" value="1"/>
</dbReference>
<dbReference type="Proteomes" id="UP000000374">
    <property type="component" value="Chromosome"/>
</dbReference>
<evidence type="ECO:0000259" key="4">
    <source>
        <dbReference type="PROSITE" id="PS01124"/>
    </source>
</evidence>
<keyword evidence="1" id="KW-0805">Transcription regulation</keyword>
<feature type="domain" description="HTH araC/xylS-type" evidence="4">
    <location>
        <begin position="233"/>
        <end position="331"/>
    </location>
</feature>
<dbReference type="Pfam" id="PF12833">
    <property type="entry name" value="HTH_18"/>
    <property type="match status" value="1"/>
</dbReference>
<protein>
    <submittedName>
        <fullName evidence="5">Transcriptional regulator, AraC family</fullName>
    </submittedName>
</protein>
<dbReference type="KEGG" id="vei:Veis_1284"/>
<keyword evidence="6" id="KW-1185">Reference proteome</keyword>
<dbReference type="RefSeq" id="WP_011809062.1">
    <property type="nucleotide sequence ID" value="NC_008786.1"/>
</dbReference>
<dbReference type="STRING" id="391735.Veis_1284"/>
<evidence type="ECO:0000256" key="1">
    <source>
        <dbReference type="ARBA" id="ARBA00023015"/>
    </source>
</evidence>
<organism evidence="5 6">
    <name type="scientific">Verminephrobacter eiseniae (strain EF01-2)</name>
    <dbReference type="NCBI Taxonomy" id="391735"/>
    <lineage>
        <taxon>Bacteria</taxon>
        <taxon>Pseudomonadati</taxon>
        <taxon>Pseudomonadota</taxon>
        <taxon>Betaproteobacteria</taxon>
        <taxon>Burkholderiales</taxon>
        <taxon>Comamonadaceae</taxon>
        <taxon>Verminephrobacter</taxon>
    </lineage>
</organism>
<dbReference type="PANTHER" id="PTHR47894">
    <property type="entry name" value="HTH-TYPE TRANSCRIPTIONAL REGULATOR GADX"/>
    <property type="match status" value="1"/>
</dbReference>
<dbReference type="Pfam" id="PF12625">
    <property type="entry name" value="Arabinose_bd"/>
    <property type="match status" value="1"/>
</dbReference>
<dbReference type="PANTHER" id="PTHR47894:SF4">
    <property type="entry name" value="HTH-TYPE TRANSCRIPTIONAL REGULATOR GADX"/>
    <property type="match status" value="1"/>
</dbReference>